<dbReference type="EnsemblMetazoa" id="AMEM002120-RA">
    <property type="protein sequence ID" value="AMEM002120-PA"/>
    <property type="gene ID" value="AMEM002120"/>
</dbReference>
<evidence type="ECO:0000313" key="1">
    <source>
        <dbReference type="EnsemblMetazoa" id="AMEM002120-PA"/>
    </source>
</evidence>
<dbReference type="Proteomes" id="UP000075903">
    <property type="component" value="Unassembled WGS sequence"/>
</dbReference>
<name>A0A182UQZ8_ANOME</name>
<organism evidence="1 2">
    <name type="scientific">Anopheles merus</name>
    <name type="common">Mosquito</name>
    <dbReference type="NCBI Taxonomy" id="30066"/>
    <lineage>
        <taxon>Eukaryota</taxon>
        <taxon>Metazoa</taxon>
        <taxon>Ecdysozoa</taxon>
        <taxon>Arthropoda</taxon>
        <taxon>Hexapoda</taxon>
        <taxon>Insecta</taxon>
        <taxon>Pterygota</taxon>
        <taxon>Neoptera</taxon>
        <taxon>Endopterygota</taxon>
        <taxon>Diptera</taxon>
        <taxon>Nematocera</taxon>
        <taxon>Culicoidea</taxon>
        <taxon>Culicidae</taxon>
        <taxon>Anophelinae</taxon>
        <taxon>Anopheles</taxon>
    </lineage>
</organism>
<reference evidence="1" key="1">
    <citation type="submission" date="2020-05" db="UniProtKB">
        <authorList>
            <consortium name="EnsemblMetazoa"/>
        </authorList>
    </citation>
    <scope>IDENTIFICATION</scope>
    <source>
        <strain evidence="1">MAF</strain>
    </source>
</reference>
<protein>
    <submittedName>
        <fullName evidence="1">Uncharacterized protein</fullName>
    </submittedName>
</protein>
<keyword evidence="2" id="KW-1185">Reference proteome</keyword>
<sequence>MTRSTIFRLLAGLRKRTCVRYHHHHRQRHHHRQFAHRSNVIAEQKSTVRAYLGVKLYKMERPCAMLGGMCVQTSECKQRPANSGLCPENTHLGVDCCYEVKPASNLTCHEYRGACMERCAEELQRPSTDCTDGSKCCVLVV</sequence>
<evidence type="ECO:0000313" key="2">
    <source>
        <dbReference type="Proteomes" id="UP000075903"/>
    </source>
</evidence>
<dbReference type="AlphaFoldDB" id="A0A182UQZ8"/>
<accession>A0A182UQZ8</accession>
<dbReference type="VEuPathDB" id="VectorBase:AMEM21_014132"/>
<proteinExistence type="predicted"/>
<dbReference type="VEuPathDB" id="VectorBase:AMEM002120"/>